<dbReference type="AlphaFoldDB" id="V6LPA3"/>
<reference evidence="2" key="1">
    <citation type="journal article" date="2014" name="PLoS Genet.">
        <title>The Genome of Spironucleus salmonicida Highlights a Fish Pathogen Adapted to Fluctuating Environments.</title>
        <authorList>
            <person name="Xu F."/>
            <person name="Jerlstrom-Hultqvist J."/>
            <person name="Einarsson E."/>
            <person name="Astvaldsson A."/>
            <person name="Svard S.G."/>
            <person name="Andersson J.O."/>
        </authorList>
    </citation>
    <scope>NUCLEOTIDE SEQUENCE</scope>
</reference>
<dbReference type="EMBL" id="KI546074">
    <property type="protein sequence ID" value="EST46507.1"/>
    <property type="molecule type" value="Genomic_DNA"/>
</dbReference>
<feature type="region of interest" description="Disordered" evidence="1">
    <location>
        <begin position="300"/>
        <end position="323"/>
    </location>
</feature>
<accession>V6LPA3</accession>
<protein>
    <submittedName>
        <fullName evidence="2">Uncharacterized protein</fullName>
    </submittedName>
</protein>
<gene>
    <name evidence="2" type="ORF">SS50377_13590</name>
</gene>
<feature type="compositionally biased region" description="Basic and acidic residues" evidence="1">
    <location>
        <begin position="302"/>
        <end position="323"/>
    </location>
</feature>
<sequence length="366" mass="41045">MIQSGISRQQMVSSASWMQSVTQKQMPMQPQNCSVVSELSLLTRRMLYIGLPRQRENTKQVKLIEEKRRRKRMLRAYVGHRLGTEFEEVEAEVQEHYLRNQRGAGKLRHQAPVGGLLARKEHGDVEDVAAEPGLEFLARLYANEHADEEPERGVGPAHNNVPAALGLVRGGCLLTVIAVEQLLLDELEAHEHGGVGEANEEVAEERVHLHNLPGEEVHEDGLDVRPEQGLLIELIRGTLDWPVRSGDVLVLPGTGKQVAQPERDVGKEEVLQASNHGAHHCDNDQNALLRQALAQWEADAQVQREQHEQRERQRETEEDGRLGQRVELGVEGCGQFEVSERVLVGQNLQRVVHVVQRSSSTHRSST</sequence>
<name>V6LPA3_9EUKA</name>
<evidence type="ECO:0000256" key="1">
    <source>
        <dbReference type="SAM" id="MobiDB-lite"/>
    </source>
</evidence>
<proteinExistence type="predicted"/>
<evidence type="ECO:0000313" key="2">
    <source>
        <dbReference type="EMBL" id="EST46507.1"/>
    </source>
</evidence>
<organism evidence="2">
    <name type="scientific">Spironucleus salmonicida</name>
    <dbReference type="NCBI Taxonomy" id="348837"/>
    <lineage>
        <taxon>Eukaryota</taxon>
        <taxon>Metamonada</taxon>
        <taxon>Diplomonadida</taxon>
        <taxon>Hexamitidae</taxon>
        <taxon>Hexamitinae</taxon>
        <taxon>Spironucleus</taxon>
    </lineage>
</organism>